<accession>A0A892ZLH3</accession>
<dbReference type="AlphaFoldDB" id="A0A892ZLH3"/>
<keyword evidence="1" id="KW-0472">Membrane</keyword>
<keyword evidence="1" id="KW-0812">Transmembrane</keyword>
<dbReference type="EMBL" id="CP069798">
    <property type="protein sequence ID" value="QRQ82637.1"/>
    <property type="molecule type" value="Genomic_DNA"/>
</dbReference>
<sequence length="78" mass="8714">MIHAIPFNMGFAVGLYSKDRLNYSGILSFLSPFYQCGDGGVVWTQAAVFMLQSDFFRQPWFGIIGKVVYALLLNSVAK</sequence>
<proteinExistence type="predicted"/>
<feature type="transmembrane region" description="Helical" evidence="1">
    <location>
        <begin position="59"/>
        <end position="77"/>
    </location>
</feature>
<dbReference type="RefSeq" id="WP_230339924.1">
    <property type="nucleotide sequence ID" value="NZ_CP069798.1"/>
</dbReference>
<protein>
    <submittedName>
        <fullName evidence="2">Uncharacterized protein</fullName>
    </submittedName>
</protein>
<evidence type="ECO:0000256" key="1">
    <source>
        <dbReference type="SAM" id="Phobius"/>
    </source>
</evidence>
<evidence type="ECO:0000313" key="2">
    <source>
        <dbReference type="EMBL" id="QRQ82637.1"/>
    </source>
</evidence>
<dbReference type="KEGG" id="ptes:JQU52_04405"/>
<reference evidence="2" key="1">
    <citation type="submission" date="2021-02" db="EMBL/GenBank/DDBJ databases">
        <title>Neisseriaceae sp. 26B isolated from the cloaca of a Common Toad-headed Turtle (Mesoclemmys nasuta).</title>
        <authorList>
            <person name="Spergser J."/>
            <person name="Busse H.-J."/>
        </authorList>
    </citation>
    <scope>NUCLEOTIDE SEQUENCE</scope>
    <source>
        <strain evidence="2">26B</strain>
    </source>
</reference>
<organism evidence="2 3">
    <name type="scientific">Paralysiella testudinis</name>
    <dbReference type="NCBI Taxonomy" id="2809020"/>
    <lineage>
        <taxon>Bacteria</taxon>
        <taxon>Pseudomonadati</taxon>
        <taxon>Pseudomonadota</taxon>
        <taxon>Betaproteobacteria</taxon>
        <taxon>Neisseriales</taxon>
        <taxon>Neisseriaceae</taxon>
        <taxon>Paralysiella</taxon>
    </lineage>
</organism>
<keyword evidence="3" id="KW-1185">Reference proteome</keyword>
<name>A0A892ZLH3_9NEIS</name>
<evidence type="ECO:0000313" key="3">
    <source>
        <dbReference type="Proteomes" id="UP000653156"/>
    </source>
</evidence>
<keyword evidence="1" id="KW-1133">Transmembrane helix</keyword>
<dbReference type="Proteomes" id="UP000653156">
    <property type="component" value="Chromosome"/>
</dbReference>
<gene>
    <name evidence="2" type="ORF">JQU52_04405</name>
</gene>